<evidence type="ECO:0000313" key="10">
    <source>
        <dbReference type="Proteomes" id="UP001054889"/>
    </source>
</evidence>
<dbReference type="PROSITE" id="PS50850">
    <property type="entry name" value="MFS"/>
    <property type="match status" value="1"/>
</dbReference>
<proteinExistence type="inferred from homology"/>
<comment type="caution">
    <text evidence="9">The sequence shown here is derived from an EMBL/GenBank/DDBJ whole genome shotgun (WGS) entry which is preliminary data.</text>
</comment>
<feature type="transmembrane region" description="Helical" evidence="7">
    <location>
        <begin position="76"/>
        <end position="93"/>
    </location>
</feature>
<dbReference type="InterPro" id="IPR005828">
    <property type="entry name" value="MFS_sugar_transport-like"/>
</dbReference>
<keyword evidence="4 7" id="KW-0812">Transmembrane</keyword>
<dbReference type="InterPro" id="IPR050814">
    <property type="entry name" value="Myo-inositol_Transporter"/>
</dbReference>
<evidence type="ECO:0000313" key="9">
    <source>
        <dbReference type="EMBL" id="GJN26017.1"/>
    </source>
</evidence>
<dbReference type="Proteomes" id="UP001054889">
    <property type="component" value="Unassembled WGS sequence"/>
</dbReference>
<evidence type="ECO:0000256" key="6">
    <source>
        <dbReference type="ARBA" id="ARBA00023136"/>
    </source>
</evidence>
<feature type="domain" description="Major facilitator superfamily (MFS) profile" evidence="8">
    <location>
        <begin position="1"/>
        <end position="112"/>
    </location>
</feature>
<dbReference type="EMBL" id="BQKI01000079">
    <property type="protein sequence ID" value="GJN26017.1"/>
    <property type="molecule type" value="Genomic_DNA"/>
</dbReference>
<reference evidence="9" key="1">
    <citation type="journal article" date="2018" name="DNA Res.">
        <title>Multiple hybrid de novo genome assembly of finger millet, an orphan allotetraploid crop.</title>
        <authorList>
            <person name="Hatakeyama M."/>
            <person name="Aluri S."/>
            <person name="Balachadran M.T."/>
            <person name="Sivarajan S.R."/>
            <person name="Patrignani A."/>
            <person name="Gruter S."/>
            <person name="Poveda L."/>
            <person name="Shimizu-Inatsugi R."/>
            <person name="Baeten J."/>
            <person name="Francoijs K.J."/>
            <person name="Nataraja K.N."/>
            <person name="Reddy Y.A.N."/>
            <person name="Phadnis S."/>
            <person name="Ravikumar R.L."/>
            <person name="Schlapbach R."/>
            <person name="Sreeman S.M."/>
            <person name="Shimizu K.K."/>
        </authorList>
    </citation>
    <scope>NUCLEOTIDE SEQUENCE</scope>
</reference>
<evidence type="ECO:0000256" key="5">
    <source>
        <dbReference type="ARBA" id="ARBA00022989"/>
    </source>
</evidence>
<reference evidence="9" key="2">
    <citation type="submission" date="2021-12" db="EMBL/GenBank/DDBJ databases">
        <title>Resequencing data analysis of finger millet.</title>
        <authorList>
            <person name="Hatakeyama M."/>
            <person name="Aluri S."/>
            <person name="Balachadran M.T."/>
            <person name="Sivarajan S.R."/>
            <person name="Poveda L."/>
            <person name="Shimizu-Inatsugi R."/>
            <person name="Schlapbach R."/>
            <person name="Sreeman S.M."/>
            <person name="Shimizu K.K."/>
        </authorList>
    </citation>
    <scope>NUCLEOTIDE SEQUENCE</scope>
</reference>
<dbReference type="SUPFAM" id="SSF103473">
    <property type="entry name" value="MFS general substrate transporter"/>
    <property type="match status" value="1"/>
</dbReference>
<dbReference type="InterPro" id="IPR036259">
    <property type="entry name" value="MFS_trans_sf"/>
</dbReference>
<sequence>MSGCIIFIEKDLHISEVKTKLLVGCLTLVSLFCCLAAGRTSDAIGRKRTIGLAAAVFQAGAATIMTFALSLMAGRLLAGLGVGFAVMVAPVYISEISPATFLRLLPGDLRLA</sequence>
<keyword evidence="5 7" id="KW-1133">Transmembrane helix</keyword>
<comment type="similarity">
    <text evidence="2">Belongs to the major facilitator superfamily. Sugar transporter (TC 2.A.1.1) family.</text>
</comment>
<dbReference type="PANTHER" id="PTHR48020">
    <property type="entry name" value="PROTON MYO-INOSITOL COTRANSPORTER"/>
    <property type="match status" value="1"/>
</dbReference>
<evidence type="ECO:0000256" key="2">
    <source>
        <dbReference type="ARBA" id="ARBA00010992"/>
    </source>
</evidence>
<accession>A0AAV5EUE8</accession>
<dbReference type="GO" id="GO:0022857">
    <property type="term" value="F:transmembrane transporter activity"/>
    <property type="evidence" value="ECO:0007669"/>
    <property type="project" value="InterPro"/>
</dbReference>
<evidence type="ECO:0000256" key="1">
    <source>
        <dbReference type="ARBA" id="ARBA00004141"/>
    </source>
</evidence>
<evidence type="ECO:0000256" key="4">
    <source>
        <dbReference type="ARBA" id="ARBA00022692"/>
    </source>
</evidence>
<dbReference type="PROSITE" id="PS00216">
    <property type="entry name" value="SUGAR_TRANSPORT_1"/>
    <property type="match status" value="1"/>
</dbReference>
<dbReference type="InterPro" id="IPR005829">
    <property type="entry name" value="Sugar_transporter_CS"/>
</dbReference>
<dbReference type="Gene3D" id="1.20.1250.20">
    <property type="entry name" value="MFS general substrate transporter like domains"/>
    <property type="match status" value="1"/>
</dbReference>
<dbReference type="GO" id="GO:0016020">
    <property type="term" value="C:membrane"/>
    <property type="evidence" value="ECO:0007669"/>
    <property type="project" value="UniProtKB-SubCell"/>
</dbReference>
<evidence type="ECO:0000256" key="7">
    <source>
        <dbReference type="SAM" id="Phobius"/>
    </source>
</evidence>
<keyword evidence="10" id="KW-1185">Reference proteome</keyword>
<dbReference type="Pfam" id="PF00083">
    <property type="entry name" value="Sugar_tr"/>
    <property type="match status" value="1"/>
</dbReference>
<dbReference type="PANTHER" id="PTHR48020:SF49">
    <property type="entry name" value="SUGAR TRANSPORTER"/>
    <property type="match status" value="1"/>
</dbReference>
<keyword evidence="6 7" id="KW-0472">Membrane</keyword>
<name>A0AAV5EUE8_ELECO</name>
<evidence type="ECO:0000256" key="3">
    <source>
        <dbReference type="ARBA" id="ARBA00022448"/>
    </source>
</evidence>
<comment type="subcellular location">
    <subcellularLocation>
        <location evidence="1">Membrane</location>
        <topology evidence="1">Multi-pass membrane protein</topology>
    </subcellularLocation>
</comment>
<evidence type="ECO:0000259" key="8">
    <source>
        <dbReference type="PROSITE" id="PS50850"/>
    </source>
</evidence>
<gene>
    <name evidence="9" type="primary">gb13911</name>
    <name evidence="9" type="ORF">PR202_gb13911</name>
</gene>
<feature type="transmembrane region" description="Helical" evidence="7">
    <location>
        <begin position="21"/>
        <end position="38"/>
    </location>
</feature>
<feature type="transmembrane region" description="Helical" evidence="7">
    <location>
        <begin position="50"/>
        <end position="70"/>
    </location>
</feature>
<protein>
    <recommendedName>
        <fullName evidence="8">Major facilitator superfamily (MFS) profile domain-containing protein</fullName>
    </recommendedName>
</protein>
<dbReference type="AlphaFoldDB" id="A0AAV5EUE8"/>
<organism evidence="9 10">
    <name type="scientific">Eleusine coracana subsp. coracana</name>
    <dbReference type="NCBI Taxonomy" id="191504"/>
    <lineage>
        <taxon>Eukaryota</taxon>
        <taxon>Viridiplantae</taxon>
        <taxon>Streptophyta</taxon>
        <taxon>Embryophyta</taxon>
        <taxon>Tracheophyta</taxon>
        <taxon>Spermatophyta</taxon>
        <taxon>Magnoliopsida</taxon>
        <taxon>Liliopsida</taxon>
        <taxon>Poales</taxon>
        <taxon>Poaceae</taxon>
        <taxon>PACMAD clade</taxon>
        <taxon>Chloridoideae</taxon>
        <taxon>Cynodonteae</taxon>
        <taxon>Eleusininae</taxon>
        <taxon>Eleusine</taxon>
    </lineage>
</organism>
<keyword evidence="3" id="KW-0813">Transport</keyword>
<dbReference type="InterPro" id="IPR020846">
    <property type="entry name" value="MFS_dom"/>
</dbReference>